<dbReference type="GO" id="GO:0016987">
    <property type="term" value="F:sigma factor activity"/>
    <property type="evidence" value="ECO:0007669"/>
    <property type="project" value="UniProtKB-KW"/>
</dbReference>
<comment type="caution">
    <text evidence="9">The sequence shown here is derived from an EMBL/GenBank/DDBJ whole genome shotgun (WGS) entry which is preliminary data.</text>
</comment>
<dbReference type="CDD" id="cd06171">
    <property type="entry name" value="Sigma70_r4"/>
    <property type="match status" value="1"/>
</dbReference>
<dbReference type="NCBIfam" id="TIGR02983">
    <property type="entry name" value="SigE-fam_strep"/>
    <property type="match status" value="1"/>
</dbReference>
<evidence type="ECO:0000313" key="10">
    <source>
        <dbReference type="Proteomes" id="UP000516957"/>
    </source>
</evidence>
<evidence type="ECO:0000256" key="2">
    <source>
        <dbReference type="ARBA" id="ARBA00023015"/>
    </source>
</evidence>
<feature type="domain" description="RNA polymerase sigma factor 70 region 4 type 2" evidence="8">
    <location>
        <begin position="106"/>
        <end position="157"/>
    </location>
</feature>
<proteinExistence type="inferred from homology"/>
<dbReference type="InterPro" id="IPR036388">
    <property type="entry name" value="WH-like_DNA-bd_sf"/>
</dbReference>
<dbReference type="PANTHER" id="PTHR43133:SF50">
    <property type="entry name" value="ECF RNA POLYMERASE SIGMA FACTOR SIGM"/>
    <property type="match status" value="1"/>
</dbReference>
<dbReference type="InterPro" id="IPR013249">
    <property type="entry name" value="RNA_pol_sigma70_r4_t2"/>
</dbReference>
<dbReference type="InterPro" id="IPR014325">
    <property type="entry name" value="RNA_pol_sigma-E_actinobac"/>
</dbReference>
<keyword evidence="5" id="KW-0804">Transcription</keyword>
<dbReference type="EMBL" id="JACCBE010000001">
    <property type="protein sequence ID" value="NYD56851.1"/>
    <property type="molecule type" value="Genomic_DNA"/>
</dbReference>
<dbReference type="InterPro" id="IPR013325">
    <property type="entry name" value="RNA_pol_sigma_r2"/>
</dbReference>
<gene>
    <name evidence="9" type="ORF">BKA08_001089</name>
</gene>
<dbReference type="InterPro" id="IPR013324">
    <property type="entry name" value="RNA_pol_sigma_r3/r4-like"/>
</dbReference>
<evidence type="ECO:0000256" key="4">
    <source>
        <dbReference type="ARBA" id="ARBA00023125"/>
    </source>
</evidence>
<dbReference type="Pfam" id="PF04542">
    <property type="entry name" value="Sigma70_r2"/>
    <property type="match status" value="1"/>
</dbReference>
<dbReference type="SUPFAM" id="SSF88659">
    <property type="entry name" value="Sigma3 and sigma4 domains of RNA polymerase sigma factors"/>
    <property type="match status" value="1"/>
</dbReference>
<evidence type="ECO:0000256" key="3">
    <source>
        <dbReference type="ARBA" id="ARBA00023082"/>
    </source>
</evidence>
<dbReference type="PANTHER" id="PTHR43133">
    <property type="entry name" value="RNA POLYMERASE ECF-TYPE SIGMA FACTO"/>
    <property type="match status" value="1"/>
</dbReference>
<dbReference type="RefSeq" id="WP_258017130.1">
    <property type="nucleotide sequence ID" value="NZ_CP059163.1"/>
</dbReference>
<dbReference type="Proteomes" id="UP000516957">
    <property type="component" value="Unassembled WGS sequence"/>
</dbReference>
<dbReference type="Gene3D" id="1.10.10.10">
    <property type="entry name" value="Winged helix-like DNA-binding domain superfamily/Winged helix DNA-binding domain"/>
    <property type="match status" value="1"/>
</dbReference>
<keyword evidence="2" id="KW-0805">Transcription regulation</keyword>
<keyword evidence="3" id="KW-0731">Sigma factor</keyword>
<protein>
    <submittedName>
        <fullName evidence="9">RNA polymerase sigma-70 factor (Sigma-E family)</fullName>
    </submittedName>
</protein>
<dbReference type="NCBIfam" id="TIGR02937">
    <property type="entry name" value="sigma70-ECF"/>
    <property type="match status" value="1"/>
</dbReference>
<evidence type="ECO:0000256" key="5">
    <source>
        <dbReference type="ARBA" id="ARBA00023163"/>
    </source>
</evidence>
<dbReference type="InterPro" id="IPR039425">
    <property type="entry name" value="RNA_pol_sigma-70-like"/>
</dbReference>
<organism evidence="9 10">
    <name type="scientific">Nocardioides marinisabuli</name>
    <dbReference type="NCBI Taxonomy" id="419476"/>
    <lineage>
        <taxon>Bacteria</taxon>
        <taxon>Bacillati</taxon>
        <taxon>Actinomycetota</taxon>
        <taxon>Actinomycetes</taxon>
        <taxon>Propionibacteriales</taxon>
        <taxon>Nocardioidaceae</taxon>
        <taxon>Nocardioides</taxon>
    </lineage>
</organism>
<feature type="domain" description="RNA polymerase sigma-70 region 2" evidence="7">
    <location>
        <begin position="24"/>
        <end position="79"/>
    </location>
</feature>
<evidence type="ECO:0000313" key="9">
    <source>
        <dbReference type="EMBL" id="NYD56851.1"/>
    </source>
</evidence>
<feature type="region of interest" description="Disordered" evidence="6">
    <location>
        <begin position="158"/>
        <end position="180"/>
    </location>
</feature>
<evidence type="ECO:0000256" key="1">
    <source>
        <dbReference type="ARBA" id="ARBA00010641"/>
    </source>
</evidence>
<reference evidence="9 10" key="1">
    <citation type="submission" date="2020-07" db="EMBL/GenBank/DDBJ databases">
        <title>Sequencing the genomes of 1000 actinobacteria strains.</title>
        <authorList>
            <person name="Klenk H.-P."/>
        </authorList>
    </citation>
    <scope>NUCLEOTIDE SEQUENCE [LARGE SCALE GENOMIC DNA]</scope>
    <source>
        <strain evidence="9 10">DSM 18965</strain>
    </source>
</reference>
<sequence length="180" mass="20399">MPHSPASSRSVAFDDFVLARSAGLLRTAYLLTHDHALAEDLLQTALAKAWFAWERIDQHEAYVRRILVTTYATWWRRRWNGEHATDELPEQGGTPDQAEAVGQRHDLWTAMERLPRRQRAVVVLRYFEDLTEAQTAQVLGCSVGTVKSQTSKAFAKLRIDPSLAPSPRTSLPETETEDRS</sequence>
<dbReference type="SUPFAM" id="SSF88946">
    <property type="entry name" value="Sigma2 domain of RNA polymerase sigma factors"/>
    <property type="match status" value="1"/>
</dbReference>
<keyword evidence="4" id="KW-0238">DNA-binding</keyword>
<dbReference type="InterPro" id="IPR014284">
    <property type="entry name" value="RNA_pol_sigma-70_dom"/>
</dbReference>
<dbReference type="AlphaFoldDB" id="A0A7Y9EZZ6"/>
<dbReference type="GO" id="GO:0003677">
    <property type="term" value="F:DNA binding"/>
    <property type="evidence" value="ECO:0007669"/>
    <property type="project" value="UniProtKB-KW"/>
</dbReference>
<name>A0A7Y9EZZ6_9ACTN</name>
<comment type="similarity">
    <text evidence="1">Belongs to the sigma-70 factor family. ECF subfamily.</text>
</comment>
<evidence type="ECO:0000259" key="7">
    <source>
        <dbReference type="Pfam" id="PF04542"/>
    </source>
</evidence>
<dbReference type="InterPro" id="IPR007627">
    <property type="entry name" value="RNA_pol_sigma70_r2"/>
</dbReference>
<dbReference type="GO" id="GO:0006352">
    <property type="term" value="P:DNA-templated transcription initiation"/>
    <property type="evidence" value="ECO:0007669"/>
    <property type="project" value="InterPro"/>
</dbReference>
<evidence type="ECO:0000256" key="6">
    <source>
        <dbReference type="SAM" id="MobiDB-lite"/>
    </source>
</evidence>
<accession>A0A7Y9EZZ6</accession>
<evidence type="ECO:0000259" key="8">
    <source>
        <dbReference type="Pfam" id="PF08281"/>
    </source>
</evidence>
<dbReference type="Pfam" id="PF08281">
    <property type="entry name" value="Sigma70_r4_2"/>
    <property type="match status" value="1"/>
</dbReference>
<dbReference type="Gene3D" id="1.10.1740.10">
    <property type="match status" value="1"/>
</dbReference>
<keyword evidence="10" id="KW-1185">Reference proteome</keyword>